<comment type="subcellular location">
    <subcellularLocation>
        <location evidence="1">Nucleus</location>
    </subcellularLocation>
</comment>
<protein>
    <recommendedName>
        <fullName evidence="6">BHLH domain-containing protein</fullName>
    </recommendedName>
</protein>
<evidence type="ECO:0000313" key="7">
    <source>
        <dbReference type="EMBL" id="KAL3726319.1"/>
    </source>
</evidence>
<dbReference type="EMBL" id="JBJKBG010000008">
    <property type="protein sequence ID" value="KAL3726319.1"/>
    <property type="molecule type" value="Genomic_DNA"/>
</dbReference>
<proteinExistence type="predicted"/>
<dbReference type="InterPro" id="IPR011598">
    <property type="entry name" value="bHLH_dom"/>
</dbReference>
<name>A0ABD3JG07_EUCGL</name>
<dbReference type="SUPFAM" id="SSF47459">
    <property type="entry name" value="HLH, helix-loop-helix DNA-binding domain"/>
    <property type="match status" value="1"/>
</dbReference>
<keyword evidence="5" id="KW-0175">Coiled coil</keyword>
<feature type="domain" description="BHLH" evidence="6">
    <location>
        <begin position="109"/>
        <end position="158"/>
    </location>
</feature>
<evidence type="ECO:0000313" key="8">
    <source>
        <dbReference type="Proteomes" id="UP001634007"/>
    </source>
</evidence>
<feature type="coiled-coil region" evidence="5">
    <location>
        <begin position="148"/>
        <end position="175"/>
    </location>
</feature>
<dbReference type="GO" id="GO:0005634">
    <property type="term" value="C:nucleus"/>
    <property type="evidence" value="ECO:0007669"/>
    <property type="project" value="UniProtKB-SubCell"/>
</dbReference>
<dbReference type="Pfam" id="PF00010">
    <property type="entry name" value="HLH"/>
    <property type="match status" value="1"/>
</dbReference>
<dbReference type="SMART" id="SM00353">
    <property type="entry name" value="HLH"/>
    <property type="match status" value="1"/>
</dbReference>
<evidence type="ECO:0000256" key="4">
    <source>
        <dbReference type="ARBA" id="ARBA00023242"/>
    </source>
</evidence>
<dbReference type="InterPro" id="IPR052610">
    <property type="entry name" value="bHLH_transcription_regulator"/>
</dbReference>
<dbReference type="PANTHER" id="PTHR45959">
    <property type="entry name" value="BHLH TRANSCRIPTION FACTOR"/>
    <property type="match status" value="1"/>
</dbReference>
<dbReference type="Gene3D" id="4.10.280.10">
    <property type="entry name" value="Helix-loop-helix DNA-binding domain"/>
    <property type="match status" value="1"/>
</dbReference>
<dbReference type="PROSITE" id="PS50888">
    <property type="entry name" value="BHLH"/>
    <property type="match status" value="1"/>
</dbReference>
<keyword evidence="3" id="KW-0804">Transcription</keyword>
<organism evidence="7 8">
    <name type="scientific">Eucalyptus globulus</name>
    <name type="common">Tasmanian blue gum</name>
    <dbReference type="NCBI Taxonomy" id="34317"/>
    <lineage>
        <taxon>Eukaryota</taxon>
        <taxon>Viridiplantae</taxon>
        <taxon>Streptophyta</taxon>
        <taxon>Embryophyta</taxon>
        <taxon>Tracheophyta</taxon>
        <taxon>Spermatophyta</taxon>
        <taxon>Magnoliopsida</taxon>
        <taxon>eudicotyledons</taxon>
        <taxon>Gunneridae</taxon>
        <taxon>Pentapetalae</taxon>
        <taxon>rosids</taxon>
        <taxon>malvids</taxon>
        <taxon>Myrtales</taxon>
        <taxon>Myrtaceae</taxon>
        <taxon>Myrtoideae</taxon>
        <taxon>Eucalypteae</taxon>
        <taxon>Eucalyptus</taxon>
    </lineage>
</organism>
<sequence length="279" mass="31369">MDQYQMNPFGYSPTESGFNQFTSFSSASTYTSNQIQNVGHSRDVPIATEHKNPQMKPSPSSNSQMISFQSSDLYPNMSQQYPGTYELQYGENMKMKRSGVGSTFSRTTLHGPEHVIAERKRREKRSQRFIALSSIIPGLTKLDKASVLGDTIKYLKQLKERVKILEEEVATRTVESKSYDPLIDQQLPEVEARVSGKNVLIKVQCEKHEGCIKELIKEMEDMNLTTLNISVLAFGSSLLDNTIVAQIENENCLTLEEILEKLRDALTIIIGSSSKRSAC</sequence>
<evidence type="ECO:0000256" key="3">
    <source>
        <dbReference type="ARBA" id="ARBA00023163"/>
    </source>
</evidence>
<keyword evidence="4" id="KW-0539">Nucleus</keyword>
<dbReference type="AlphaFoldDB" id="A0ABD3JG07"/>
<evidence type="ECO:0000256" key="2">
    <source>
        <dbReference type="ARBA" id="ARBA00023015"/>
    </source>
</evidence>
<evidence type="ECO:0000256" key="5">
    <source>
        <dbReference type="SAM" id="Coils"/>
    </source>
</evidence>
<comment type="caution">
    <text evidence="7">The sequence shown here is derived from an EMBL/GenBank/DDBJ whole genome shotgun (WGS) entry which is preliminary data.</text>
</comment>
<dbReference type="Proteomes" id="UP001634007">
    <property type="component" value="Unassembled WGS sequence"/>
</dbReference>
<reference evidence="7 8" key="1">
    <citation type="submission" date="2024-11" db="EMBL/GenBank/DDBJ databases">
        <title>Chromosome-level genome assembly of Eucalyptus globulus Labill. provides insights into its genome evolution.</title>
        <authorList>
            <person name="Li X."/>
        </authorList>
    </citation>
    <scope>NUCLEOTIDE SEQUENCE [LARGE SCALE GENOMIC DNA]</scope>
    <source>
        <strain evidence="7">CL2024</strain>
        <tissue evidence="7">Fresh tender leaves</tissue>
    </source>
</reference>
<evidence type="ECO:0000259" key="6">
    <source>
        <dbReference type="PROSITE" id="PS50888"/>
    </source>
</evidence>
<dbReference type="InterPro" id="IPR036638">
    <property type="entry name" value="HLH_DNA-bd_sf"/>
</dbReference>
<dbReference type="PANTHER" id="PTHR45959:SF73">
    <property type="entry name" value="TRANSCRIPTION FACTOR BHLH25"/>
    <property type="match status" value="1"/>
</dbReference>
<keyword evidence="2" id="KW-0805">Transcription regulation</keyword>
<gene>
    <name evidence="7" type="ORF">ACJRO7_031239</name>
</gene>
<evidence type="ECO:0000256" key="1">
    <source>
        <dbReference type="ARBA" id="ARBA00004123"/>
    </source>
</evidence>
<accession>A0ABD3JG07</accession>
<keyword evidence="8" id="KW-1185">Reference proteome</keyword>